<dbReference type="InterPro" id="IPR003307">
    <property type="entry name" value="W2_domain"/>
</dbReference>
<reference evidence="8 9" key="1">
    <citation type="submission" date="2023-11" db="EMBL/GenBank/DDBJ databases">
        <title>Dfirmibasis_genome.</title>
        <authorList>
            <person name="Edelbroek B."/>
            <person name="Kjellin J."/>
            <person name="Jerlstrom-Hultqvist J."/>
            <person name="Soderbom F."/>
        </authorList>
    </citation>
    <scope>NUCLEOTIDE SEQUENCE [LARGE SCALE GENOMIC DNA]</scope>
    <source>
        <strain evidence="8 9">TNS-C-14</strain>
    </source>
</reference>
<dbReference type="SUPFAM" id="SSF100966">
    <property type="entry name" value="Translation initiation factor 2 beta, aIF2beta, N-terminal domain"/>
    <property type="match status" value="1"/>
</dbReference>
<comment type="caution">
    <text evidence="8">The sequence shown here is derived from an EMBL/GenBank/DDBJ whole genome shotgun (WGS) entry which is preliminary data.</text>
</comment>
<dbReference type="GO" id="GO:0005525">
    <property type="term" value="F:GTP binding"/>
    <property type="evidence" value="ECO:0007669"/>
    <property type="project" value="UniProtKB-KW"/>
</dbReference>
<dbReference type="PROSITE" id="PS51363">
    <property type="entry name" value="W2"/>
    <property type="match status" value="1"/>
</dbReference>
<keyword evidence="3" id="KW-0547">Nucleotide-binding</keyword>
<feature type="region of interest" description="Disordered" evidence="6">
    <location>
        <begin position="144"/>
        <end position="180"/>
    </location>
</feature>
<feature type="domain" description="W2" evidence="7">
    <location>
        <begin position="235"/>
        <end position="385"/>
    </location>
</feature>
<feature type="region of interest" description="Disordered" evidence="6">
    <location>
        <begin position="377"/>
        <end position="396"/>
    </location>
</feature>
<dbReference type="Gene3D" id="3.30.30.170">
    <property type="match status" value="1"/>
</dbReference>
<accession>A0AAN7U1U2</accession>
<keyword evidence="4" id="KW-0648">Protein biosynthesis</keyword>
<keyword evidence="9" id="KW-1185">Reference proteome</keyword>
<dbReference type="PANTHER" id="PTHR23001">
    <property type="entry name" value="EUKARYOTIC TRANSLATION INITIATION FACTOR"/>
    <property type="match status" value="1"/>
</dbReference>
<name>A0AAN7U1U2_9MYCE</name>
<dbReference type="GO" id="GO:0071074">
    <property type="term" value="F:eukaryotic initiation factor eIF2 binding"/>
    <property type="evidence" value="ECO:0007669"/>
    <property type="project" value="TreeGrafter"/>
</dbReference>
<dbReference type="GO" id="GO:0005092">
    <property type="term" value="F:GDP-dissociation inhibitor activity"/>
    <property type="evidence" value="ECO:0007669"/>
    <property type="project" value="TreeGrafter"/>
</dbReference>
<dbReference type="InterPro" id="IPR016190">
    <property type="entry name" value="Transl_init_fac_IF2/IF5_Zn-bd"/>
</dbReference>
<dbReference type="Gene3D" id="1.25.40.180">
    <property type="match status" value="1"/>
</dbReference>
<feature type="region of interest" description="Disordered" evidence="6">
    <location>
        <begin position="218"/>
        <end position="253"/>
    </location>
</feature>
<dbReference type="EMBL" id="JAVFKY010000002">
    <property type="protein sequence ID" value="KAK5580122.1"/>
    <property type="molecule type" value="Genomic_DNA"/>
</dbReference>
<organism evidence="8 9">
    <name type="scientific">Dictyostelium firmibasis</name>
    <dbReference type="NCBI Taxonomy" id="79012"/>
    <lineage>
        <taxon>Eukaryota</taxon>
        <taxon>Amoebozoa</taxon>
        <taxon>Evosea</taxon>
        <taxon>Eumycetozoa</taxon>
        <taxon>Dictyostelia</taxon>
        <taxon>Dictyosteliales</taxon>
        <taxon>Dictyosteliaceae</taxon>
        <taxon>Dictyostelium</taxon>
    </lineage>
</organism>
<evidence type="ECO:0000256" key="5">
    <source>
        <dbReference type="ARBA" id="ARBA00023134"/>
    </source>
</evidence>
<dbReference type="FunFam" id="2.20.25.350:FF:000001">
    <property type="entry name" value="Eukaryotic translation initiation factor 5"/>
    <property type="match status" value="1"/>
</dbReference>
<dbReference type="CDD" id="cd11561">
    <property type="entry name" value="W2_eIF5"/>
    <property type="match status" value="1"/>
</dbReference>
<protein>
    <recommendedName>
        <fullName evidence="7">W2 domain-containing protein</fullName>
    </recommendedName>
</protein>
<evidence type="ECO:0000313" key="8">
    <source>
        <dbReference type="EMBL" id="KAK5580122.1"/>
    </source>
</evidence>
<dbReference type="InterPro" id="IPR016189">
    <property type="entry name" value="Transl_init_fac_IF2/IF5_N"/>
</dbReference>
<dbReference type="InterPro" id="IPR016024">
    <property type="entry name" value="ARM-type_fold"/>
</dbReference>
<sequence>MAQVNIRRDVEDQFYRYKMEVLQGKVEGKGNGIKTVIVNLPNIARDLDRQPEYITKFFEIEFNAKSNIENEKYSINGQYTVERLASALDKFISKFILCSFCKNPETKFVIKKGVIEFKCAACGRVGPIDMKHKLSSYIVKNPPKAVSTKSTHDEALAQQPQIKKEKKSKKKKDDDEEDDDDVVWFTDTSEKAAEERKKKAIGDSTSAVISMMADISVETQGAKEKEQDDEEEDSEEKESDPVSSISSFLETNPTDQELMEKLDSVQEEFGLRSSATSKAAIEALGKNAENTVKFVKTQTTLLKKISKRRDGKLGILLGFEELCVKDETLLKSIQGILKNFFDAGILTEENILKWYHQKAKSKVVIKACKDFIEWLENAEEEDEDDEEEEEGEEEDS</sequence>
<proteinExistence type="inferred from homology"/>
<gene>
    <name evidence="8" type="ORF">RB653_000135</name>
</gene>
<dbReference type="InterPro" id="IPR002735">
    <property type="entry name" value="Transl_init_fac_IF2/IF5_dom"/>
</dbReference>
<evidence type="ECO:0000313" key="9">
    <source>
        <dbReference type="Proteomes" id="UP001344447"/>
    </source>
</evidence>
<dbReference type="Gene3D" id="2.20.25.350">
    <property type="match status" value="1"/>
</dbReference>
<evidence type="ECO:0000256" key="1">
    <source>
        <dbReference type="ARBA" id="ARBA00010397"/>
    </source>
</evidence>
<dbReference type="GO" id="GO:0005829">
    <property type="term" value="C:cytosol"/>
    <property type="evidence" value="ECO:0007669"/>
    <property type="project" value="TreeGrafter"/>
</dbReference>
<dbReference type="Pfam" id="PF02020">
    <property type="entry name" value="W2"/>
    <property type="match status" value="1"/>
</dbReference>
<comment type="similarity">
    <text evidence="1">Belongs to the eIF-2-beta/eIF-5 family.</text>
</comment>
<dbReference type="SUPFAM" id="SSF48371">
    <property type="entry name" value="ARM repeat"/>
    <property type="match status" value="1"/>
</dbReference>
<dbReference type="AlphaFoldDB" id="A0AAN7U1U2"/>
<keyword evidence="5" id="KW-0342">GTP-binding</keyword>
<dbReference type="GO" id="GO:0001732">
    <property type="term" value="P:formation of cytoplasmic translation initiation complex"/>
    <property type="evidence" value="ECO:0007669"/>
    <property type="project" value="TreeGrafter"/>
</dbReference>
<evidence type="ECO:0000259" key="7">
    <source>
        <dbReference type="PROSITE" id="PS51363"/>
    </source>
</evidence>
<evidence type="ECO:0000256" key="6">
    <source>
        <dbReference type="SAM" id="MobiDB-lite"/>
    </source>
</evidence>
<dbReference type="GO" id="GO:0003743">
    <property type="term" value="F:translation initiation factor activity"/>
    <property type="evidence" value="ECO:0007669"/>
    <property type="project" value="UniProtKB-KW"/>
</dbReference>
<feature type="compositionally biased region" description="Polar residues" evidence="6">
    <location>
        <begin position="241"/>
        <end position="253"/>
    </location>
</feature>
<dbReference type="PANTHER" id="PTHR23001:SF7">
    <property type="entry name" value="EUKARYOTIC TRANSLATION INITIATION FACTOR 5"/>
    <property type="match status" value="1"/>
</dbReference>
<evidence type="ECO:0000256" key="3">
    <source>
        <dbReference type="ARBA" id="ARBA00022741"/>
    </source>
</evidence>
<dbReference type="InterPro" id="IPR045196">
    <property type="entry name" value="IF2/IF5"/>
</dbReference>
<feature type="compositionally biased region" description="Acidic residues" evidence="6">
    <location>
        <begin position="227"/>
        <end position="238"/>
    </location>
</feature>
<dbReference type="Proteomes" id="UP001344447">
    <property type="component" value="Unassembled WGS sequence"/>
</dbReference>
<dbReference type="SUPFAM" id="SSF75689">
    <property type="entry name" value="Zinc-binding domain of translation initiation factor 2 beta"/>
    <property type="match status" value="1"/>
</dbReference>
<keyword evidence="2" id="KW-0396">Initiation factor</keyword>
<evidence type="ECO:0000256" key="4">
    <source>
        <dbReference type="ARBA" id="ARBA00022917"/>
    </source>
</evidence>
<dbReference type="FunFam" id="3.30.30.170:FF:000004">
    <property type="entry name" value="Eukaryotic translation initiation factor eif-5, putative"/>
    <property type="match status" value="1"/>
</dbReference>
<evidence type="ECO:0000256" key="2">
    <source>
        <dbReference type="ARBA" id="ARBA00022540"/>
    </source>
</evidence>
<dbReference type="SMART" id="SM00653">
    <property type="entry name" value="eIF2B_5"/>
    <property type="match status" value="1"/>
</dbReference>
<dbReference type="SMART" id="SM00515">
    <property type="entry name" value="eIF5C"/>
    <property type="match status" value="1"/>
</dbReference>
<dbReference type="Pfam" id="PF01873">
    <property type="entry name" value="eIF-5_eIF-2B"/>
    <property type="match status" value="1"/>
</dbReference>